<reference evidence="1 2" key="1">
    <citation type="journal article" date="2017" name="Curr. Biol.">
        <title>Genome architecture and evolution of a unichromosomal asexual nematode.</title>
        <authorList>
            <person name="Fradin H."/>
            <person name="Zegar C."/>
            <person name="Gutwein M."/>
            <person name="Lucas J."/>
            <person name="Kovtun M."/>
            <person name="Corcoran D."/>
            <person name="Baugh L.R."/>
            <person name="Kiontke K."/>
            <person name="Gunsalus K."/>
            <person name="Fitch D.H."/>
            <person name="Piano F."/>
        </authorList>
    </citation>
    <scope>NUCLEOTIDE SEQUENCE [LARGE SCALE GENOMIC DNA]</scope>
    <source>
        <strain evidence="1">PF1309</strain>
    </source>
</reference>
<proteinExistence type="predicted"/>
<organism evidence="1 2">
    <name type="scientific">Diploscapter pachys</name>
    <dbReference type="NCBI Taxonomy" id="2018661"/>
    <lineage>
        <taxon>Eukaryota</taxon>
        <taxon>Metazoa</taxon>
        <taxon>Ecdysozoa</taxon>
        <taxon>Nematoda</taxon>
        <taxon>Chromadorea</taxon>
        <taxon>Rhabditida</taxon>
        <taxon>Rhabditina</taxon>
        <taxon>Rhabditomorpha</taxon>
        <taxon>Rhabditoidea</taxon>
        <taxon>Rhabditidae</taxon>
        <taxon>Diploscapter</taxon>
    </lineage>
</organism>
<protein>
    <submittedName>
        <fullName evidence="1">Uncharacterized protein</fullName>
    </submittedName>
</protein>
<dbReference type="AlphaFoldDB" id="A0A2A2JZ73"/>
<dbReference type="Pfam" id="PF11275">
    <property type="entry name" value="DUF3077"/>
    <property type="match status" value="1"/>
</dbReference>
<evidence type="ECO:0000313" key="2">
    <source>
        <dbReference type="Proteomes" id="UP000218231"/>
    </source>
</evidence>
<sequence>MDKELQTPSIRKLATTGVGHFGEAGEEGGQDPLFRVVAGHSMDHAVEQATVLMCAVHKISDLAMVETDHLPTLLTAVHYLSGMAKALAQDVNHGLMAVREGAMRKGEIPTELSLLAFDFFYWFSRFEFCLKENGYLKSEIPGQKAEPGWDKFVERHAETYVLTAEAAELLAAPPDRQVVGAGLVLEWAPVGFQDCRSDLAKVVRTVKTVRNNLFHGGKHGAAGWDSPQRTQSLLTSSAAVLEGLVELGDFRGDYESNPVLSDEQRQHIVLLLMEARRAVKEARATNDADQMRTARAAVDKVKRALGERGPVW</sequence>
<keyword evidence="2" id="KW-1185">Reference proteome</keyword>
<comment type="caution">
    <text evidence="1">The sequence shown here is derived from an EMBL/GenBank/DDBJ whole genome shotgun (WGS) entry which is preliminary data.</text>
</comment>
<dbReference type="InterPro" id="IPR021427">
    <property type="entry name" value="DUF3077"/>
</dbReference>
<accession>A0A2A2JZ73</accession>
<dbReference type="Proteomes" id="UP000218231">
    <property type="component" value="Unassembled WGS sequence"/>
</dbReference>
<evidence type="ECO:0000313" key="1">
    <source>
        <dbReference type="EMBL" id="PAV66995.1"/>
    </source>
</evidence>
<dbReference type="EMBL" id="LIAE01010009">
    <property type="protein sequence ID" value="PAV66995.1"/>
    <property type="molecule type" value="Genomic_DNA"/>
</dbReference>
<gene>
    <name evidence="1" type="ORF">WR25_25607</name>
</gene>
<name>A0A2A2JZ73_9BILA</name>